<evidence type="ECO:0008006" key="9">
    <source>
        <dbReference type="Google" id="ProtNLM"/>
    </source>
</evidence>
<dbReference type="Pfam" id="PF08314">
    <property type="entry name" value="Sec39"/>
    <property type="match status" value="2"/>
</dbReference>
<dbReference type="Proteomes" id="UP001549921">
    <property type="component" value="Unassembled WGS sequence"/>
</dbReference>
<evidence type="ECO:0000256" key="4">
    <source>
        <dbReference type="ARBA" id="ARBA00022927"/>
    </source>
</evidence>
<sequence length="2195" mass="247383">MEETKSILHELYVFSEWKPEPEYLQKPDSLLPENISALWRWLKFFGPKKSLIDSVTAHKERQQKWRIALGDEGKVIAVLTDNILEIRTKRSEYATIAARTTVSRDAYPQWRKLVWSPDCSFVVVAYGNGVVSFFDLSASNLFNIPADCNRPGGLECTDNTHAVADIIFMPLRVKDNKWNWEVLVVTYDGRLRGYLVSQTDGFKLHHSFRFAGGVAALAHCPRHHTLYVAGLPQGSKDPTSPLSAGITAWRILNDDPFYKLSVVSDQLEAQLANERFQVYIPFVSLKHLAFIVQMVMSPDGSRLVCLHCNGDISVWRLPLLKLLHRHPLASQPEHGLQSPLVAEQKRAKHDTTACLAADVNWWSNEEIILSRFSGAVTVCNIENMVNLLGKKPEFFQGTPQVTCAHDGAFMALECESNVLPAKKSRSDESMEVVKVEEDIDDSMYELSKELLKSVLYAITDMETFQPKPKRITVVSRIYRLLGVKSTTPTELFSRKIESGNYNEALTLAETFNLDSDLVYQQQWRKNPVSTDAIEKYLSKVTKKIWAVHQCVDRLPETLPAAKELLQFGLELTNERILHEINKDRQESELKDPDDITLEDLNAYTSELLRCRHVMLFYKERLKLYEAILRSEKSTYAKDEYDRLRSNSVVHSAIEIAKEGRIEALTCLWPNIKTVAMQLVVLEHLPETINPLEYQHLLPTKHPFRQWFDKKSPIKIKATEYEHDWCRKEIFRSIWSSNWSEDTTPETETAAGLSTTTDEDISKWYDKRAREIEQRSGLASHALHLATLATVGGGVEGLDHIMFHLLTLDTLIYDINVEGVTLAQVEKMSTLDTCKMLMKMSTPRTFVSDLKSFVIPFLKRYENLTMCKAACISGLTDYLESISVEDLSMILLVLQSPSEFELDVDTHLELVERCLFAHTGTDQLDKACDLLNTILKESDGSISGSELIRRVSILEKFVAACERMARRGVRLPLQELRPMYRDQQQARMLLLRLSRTVALEDKKPTPQDWAELLKDLLELQSSLFTCISKDEVYEIYASALLTSGDTNSIKLAADVLTCAPNARVPKHNVSYARSVHLVTHAAREYFNSASSLVDAALEAPRCCLQLIQEGNQGIQEELDLIAALQILHQFDLNLLPIQVRLCEDRMTLIEECLKMDPNAYLASHKLLKLAKLLRISGHDEHIREARVLQLVGSAAMKAGSSGWGAAAEAARRLAALHHAPAAPLLAHVAQVAHAHADLPTRRYLLAAAAAHQPVSGLENVLTARLGLELEGLQQMGSALKEHSHLTERWPSTDDEFDDAITTPVIEKKDLVAPAPPEKKAPLFNYLLDSIQNKFVLSDKSSTPESEERTVHCPEFYRSLYPKHAASPTSYAYERFTAGDAPPPALKLLACYYVHSCLEHAAPVAEPVVVQKCAEEILYKDTPLSVACMLRSTQDYTRTKKLIDTHNTDTAVSATLYATLMKCNAPELRDNVYLTAPSVMARTTLKQKNASQEQLEIIRECIDRLTGMGEVDRLRKLGFSVNGLLFNADADYRTETVYRVARSKEVEHVEAACSLGAKYGMSALDVWLQHAAAHAHVARAPPAAAVREPKAHERIKETLWPLVRGDDHNALINLFTILKSIDEKPPLLGLTAAEHIKLLKKVKAASSELDYKLLLEQPTPEQYSAHLMQILKPENVGMVVKLIRTLPPAFKPPLSVNALYTMWLTRHFFSVPPNGASNKKWMQQYRQCASYFSKLAKEDLQEFVANTCFSHEAIERVPAGTRSLMIMQAVDYCQQEQENDFKFNKNEQTWAGVGQELSRWARFLDNYHSTTIQGLIDSCGIPRTEIWPEIEMSHGDTNKVVEHVGRLLMACPLRPAALSTLLQCLHVDAPHARVFAHAARAHCTSLQDVQTLVARIMQYHKEGMKFPEDLLETVMQKGSELGLPPHKQIGLLSLSQRSRVQEGDDLPKVAQYTVDLFRNEWPDLDYTRDLTEEKLLTPEGRCEAFTSLLGAADTWQRRKALVDALNCWPHTVNSESRSLHCEYLSSLLANTAELKESLVLIKLLLRRPVLTEEEVKWLADNAASSACVNALWATLLSRSERAHTVVLDLLQRHKDTIHKQEIEDELVKELLDSGIFLKLVSTPMYSAVINYIISRESSGGEPNASPYTVAWAVEELYKANLLAEAGHLQLLAIGVPSPLRGFSQSIQYCKNMFSKKL</sequence>
<keyword evidence="4" id="KW-0653">Protein transport</keyword>
<dbReference type="InterPro" id="IPR036322">
    <property type="entry name" value="WD40_repeat_dom_sf"/>
</dbReference>
<keyword evidence="3" id="KW-0256">Endoplasmic reticulum</keyword>
<name>A0ABD0TQF7_LOXSC</name>
<comment type="caution">
    <text evidence="7">The sequence shown here is derived from an EMBL/GenBank/DDBJ whole genome shotgun (WGS) entry which is preliminary data.</text>
</comment>
<accession>A0ABD0TQF7</accession>
<keyword evidence="2" id="KW-0813">Transport</keyword>
<dbReference type="Gene3D" id="2.130.10.10">
    <property type="entry name" value="YVTN repeat-like/Quinoprotein amine dehydrogenase"/>
    <property type="match status" value="1"/>
</dbReference>
<evidence type="ECO:0000259" key="6">
    <source>
        <dbReference type="Pfam" id="PF15492"/>
    </source>
</evidence>
<evidence type="ECO:0000256" key="2">
    <source>
        <dbReference type="ARBA" id="ARBA00022448"/>
    </source>
</evidence>
<gene>
    <name evidence="7" type="ORF">ABMA28_007361</name>
</gene>
<evidence type="ECO:0000256" key="1">
    <source>
        <dbReference type="ARBA" id="ARBA00004240"/>
    </source>
</evidence>
<organism evidence="7 8">
    <name type="scientific">Loxostege sticticalis</name>
    <name type="common">Beet webworm moth</name>
    <dbReference type="NCBI Taxonomy" id="481309"/>
    <lineage>
        <taxon>Eukaryota</taxon>
        <taxon>Metazoa</taxon>
        <taxon>Ecdysozoa</taxon>
        <taxon>Arthropoda</taxon>
        <taxon>Hexapoda</taxon>
        <taxon>Insecta</taxon>
        <taxon>Pterygota</taxon>
        <taxon>Neoptera</taxon>
        <taxon>Endopterygota</taxon>
        <taxon>Lepidoptera</taxon>
        <taxon>Glossata</taxon>
        <taxon>Ditrysia</taxon>
        <taxon>Pyraloidea</taxon>
        <taxon>Crambidae</taxon>
        <taxon>Pyraustinae</taxon>
        <taxon>Loxostege</taxon>
    </lineage>
</organism>
<evidence type="ECO:0000313" key="8">
    <source>
        <dbReference type="Proteomes" id="UP001549921"/>
    </source>
</evidence>
<dbReference type="InterPro" id="IPR029145">
    <property type="entry name" value="NBAS_N"/>
</dbReference>
<dbReference type="PANTHER" id="PTHR15922:SF2">
    <property type="entry name" value="NBAS SUBUNIT OF NRZ TETHERING COMPLEX"/>
    <property type="match status" value="1"/>
</dbReference>
<feature type="domain" description="Neuroblastoma-amplified sequence N-terminal" evidence="6">
    <location>
        <begin position="65"/>
        <end position="332"/>
    </location>
</feature>
<dbReference type="GO" id="GO:0005783">
    <property type="term" value="C:endoplasmic reticulum"/>
    <property type="evidence" value="ECO:0007669"/>
    <property type="project" value="UniProtKB-SubCell"/>
</dbReference>
<evidence type="ECO:0000313" key="7">
    <source>
        <dbReference type="EMBL" id="KAL0851579.1"/>
    </source>
</evidence>
<dbReference type="SUPFAM" id="SSF50978">
    <property type="entry name" value="WD40 repeat-like"/>
    <property type="match status" value="1"/>
</dbReference>
<feature type="domain" description="Sec39" evidence="5">
    <location>
        <begin position="651"/>
        <end position="859"/>
    </location>
</feature>
<reference evidence="7 8" key="1">
    <citation type="submission" date="2024-06" db="EMBL/GenBank/DDBJ databases">
        <title>A chromosome-level genome assembly of beet webworm, Loxostege sticticalis.</title>
        <authorList>
            <person name="Zhang Y."/>
        </authorList>
    </citation>
    <scope>NUCLEOTIDE SEQUENCE [LARGE SCALE GENOMIC DNA]</scope>
    <source>
        <strain evidence="7">AQ028</strain>
        <tissue evidence="7">Male pupae</tissue>
    </source>
</reference>
<dbReference type="EMBL" id="JBEDNZ010000002">
    <property type="protein sequence ID" value="KAL0851579.1"/>
    <property type="molecule type" value="Genomic_DNA"/>
</dbReference>
<protein>
    <recommendedName>
        <fullName evidence="9">Neuroblastoma-amplified sequence</fullName>
    </recommendedName>
</protein>
<dbReference type="InterPro" id="IPR015943">
    <property type="entry name" value="WD40/YVTN_repeat-like_dom_sf"/>
</dbReference>
<evidence type="ECO:0000256" key="3">
    <source>
        <dbReference type="ARBA" id="ARBA00022824"/>
    </source>
</evidence>
<feature type="domain" description="Sec39" evidence="5">
    <location>
        <begin position="931"/>
        <end position="1196"/>
    </location>
</feature>
<comment type="subcellular location">
    <subcellularLocation>
        <location evidence="1">Endoplasmic reticulum</location>
    </subcellularLocation>
</comment>
<dbReference type="Pfam" id="PF15492">
    <property type="entry name" value="Nbas_N"/>
    <property type="match status" value="1"/>
</dbReference>
<dbReference type="PANTHER" id="PTHR15922">
    <property type="entry name" value="NEUROBLASTOMA-AMPLIFIED SEQUENCE"/>
    <property type="match status" value="1"/>
</dbReference>
<dbReference type="GO" id="GO:0015031">
    <property type="term" value="P:protein transport"/>
    <property type="evidence" value="ECO:0007669"/>
    <property type="project" value="UniProtKB-KW"/>
</dbReference>
<dbReference type="InterPro" id="IPR013244">
    <property type="entry name" value="Sec39_domain"/>
</dbReference>
<proteinExistence type="predicted"/>
<evidence type="ECO:0000259" key="5">
    <source>
        <dbReference type="Pfam" id="PF08314"/>
    </source>
</evidence>